<keyword evidence="3" id="KW-1185">Reference proteome</keyword>
<reference evidence="2" key="1">
    <citation type="submission" date="2022-01" db="EMBL/GenBank/DDBJ databases">
        <authorList>
            <person name="Jo J.-H."/>
            <person name="Im W.-T."/>
        </authorList>
    </citation>
    <scope>NUCLEOTIDE SEQUENCE</scope>
    <source>
        <strain evidence="2">NA20</strain>
    </source>
</reference>
<sequence length="229" mass="26679">MSDQQTNSGKTYSTYTGDFYWDIKGRPQTEVWGIIRQLYMEQLPKMIVAHERNSSSWSAHDLVDWRATFSPIEVIAWDLIKSRPNLVLYPQFPVFNYFIDFANPLLKVGLELDGKEFHDNATDRERDQMLAKYGWKIYRASGSLSMKDIELHEAFPHTGVRTEAERTVYLSEYQKWMSSSLNGLLEAISIYYFNKVHDESLDLIIFQTLQDSSHTGKQLISLTELTEPF</sequence>
<dbReference type="Pfam" id="PF04480">
    <property type="entry name" value="DUF559"/>
    <property type="match status" value="1"/>
</dbReference>
<dbReference type="EMBL" id="JAKLTR010000007">
    <property type="protein sequence ID" value="MCG2615260.1"/>
    <property type="molecule type" value="Genomic_DNA"/>
</dbReference>
<name>A0ABS9KSF6_9BACT</name>
<keyword evidence="2" id="KW-0378">Hydrolase</keyword>
<evidence type="ECO:0000313" key="3">
    <source>
        <dbReference type="Proteomes" id="UP001165367"/>
    </source>
</evidence>
<dbReference type="InterPro" id="IPR011335">
    <property type="entry name" value="Restrct_endonuc-II-like"/>
</dbReference>
<gene>
    <name evidence="2" type="ORF">LZZ85_13245</name>
</gene>
<keyword evidence="2" id="KW-0540">Nuclease</keyword>
<feature type="domain" description="DUF559" evidence="1">
    <location>
        <begin position="66"/>
        <end position="142"/>
    </location>
</feature>
<dbReference type="RefSeq" id="WP_237872446.1">
    <property type="nucleotide sequence ID" value="NZ_JAKLTR010000007.1"/>
</dbReference>
<organism evidence="2 3">
    <name type="scientific">Terrimonas ginsenosidimutans</name>
    <dbReference type="NCBI Taxonomy" id="2908004"/>
    <lineage>
        <taxon>Bacteria</taxon>
        <taxon>Pseudomonadati</taxon>
        <taxon>Bacteroidota</taxon>
        <taxon>Chitinophagia</taxon>
        <taxon>Chitinophagales</taxon>
        <taxon>Chitinophagaceae</taxon>
        <taxon>Terrimonas</taxon>
    </lineage>
</organism>
<evidence type="ECO:0000313" key="2">
    <source>
        <dbReference type="EMBL" id="MCG2615260.1"/>
    </source>
</evidence>
<protein>
    <submittedName>
        <fullName evidence="2">Endonuclease domain-containing protein</fullName>
    </submittedName>
</protein>
<dbReference type="Gene3D" id="3.40.960.10">
    <property type="entry name" value="VSR Endonuclease"/>
    <property type="match status" value="1"/>
</dbReference>
<comment type="caution">
    <text evidence="2">The sequence shown here is derived from an EMBL/GenBank/DDBJ whole genome shotgun (WGS) entry which is preliminary data.</text>
</comment>
<evidence type="ECO:0000259" key="1">
    <source>
        <dbReference type="Pfam" id="PF04480"/>
    </source>
</evidence>
<keyword evidence="2" id="KW-0255">Endonuclease</keyword>
<dbReference type="SUPFAM" id="SSF52980">
    <property type="entry name" value="Restriction endonuclease-like"/>
    <property type="match status" value="1"/>
</dbReference>
<dbReference type="InterPro" id="IPR007569">
    <property type="entry name" value="DUF559"/>
</dbReference>
<dbReference type="GO" id="GO:0004519">
    <property type="term" value="F:endonuclease activity"/>
    <property type="evidence" value="ECO:0007669"/>
    <property type="project" value="UniProtKB-KW"/>
</dbReference>
<accession>A0ABS9KSF6</accession>
<proteinExistence type="predicted"/>
<dbReference type="Proteomes" id="UP001165367">
    <property type="component" value="Unassembled WGS sequence"/>
</dbReference>